<feature type="transmembrane region" description="Helical" evidence="2">
    <location>
        <begin position="34"/>
        <end position="57"/>
    </location>
</feature>
<feature type="transmembrane region" description="Helical" evidence="2">
    <location>
        <begin position="12"/>
        <end position="28"/>
    </location>
</feature>
<accession>A0ABS6ESC4</accession>
<evidence type="ECO:0000313" key="3">
    <source>
        <dbReference type="EMBL" id="MBU5490596.1"/>
    </source>
</evidence>
<proteinExistence type="predicted"/>
<feature type="transmembrane region" description="Helical" evidence="2">
    <location>
        <begin position="89"/>
        <end position="107"/>
    </location>
</feature>
<gene>
    <name evidence="3" type="ORF">KQI75_08170</name>
</gene>
<feature type="region of interest" description="Disordered" evidence="1">
    <location>
        <begin position="180"/>
        <end position="213"/>
    </location>
</feature>
<evidence type="ECO:0000256" key="1">
    <source>
        <dbReference type="SAM" id="MobiDB-lite"/>
    </source>
</evidence>
<evidence type="ECO:0000313" key="4">
    <source>
        <dbReference type="Proteomes" id="UP000783588"/>
    </source>
</evidence>
<reference evidence="3 4" key="1">
    <citation type="submission" date="2021-06" db="EMBL/GenBank/DDBJ databases">
        <authorList>
            <person name="Sun Q."/>
            <person name="Li D."/>
        </authorList>
    </citation>
    <scope>NUCLEOTIDE SEQUENCE [LARGE SCALE GENOMIC DNA]</scope>
    <source>
        <strain evidence="3 4">MSJd-7</strain>
    </source>
</reference>
<evidence type="ECO:0000256" key="2">
    <source>
        <dbReference type="SAM" id="Phobius"/>
    </source>
</evidence>
<organism evidence="3 4">
    <name type="scientific">Butyricicoccus intestinisimiae</name>
    <dbReference type="NCBI Taxonomy" id="2841509"/>
    <lineage>
        <taxon>Bacteria</taxon>
        <taxon>Bacillati</taxon>
        <taxon>Bacillota</taxon>
        <taxon>Clostridia</taxon>
        <taxon>Eubacteriales</taxon>
        <taxon>Butyricicoccaceae</taxon>
        <taxon>Butyricicoccus</taxon>
    </lineage>
</organism>
<comment type="caution">
    <text evidence="3">The sequence shown here is derived from an EMBL/GenBank/DDBJ whole genome shotgun (WGS) entry which is preliminary data.</text>
</comment>
<dbReference type="PANTHER" id="PTHR34989">
    <property type="entry name" value="PROTEIN HDED"/>
    <property type="match status" value="1"/>
</dbReference>
<protein>
    <submittedName>
        <fullName evidence="3">DUF308 domain-containing protein</fullName>
    </submittedName>
</protein>
<keyword evidence="2" id="KW-0472">Membrane</keyword>
<feature type="transmembrane region" description="Helical" evidence="2">
    <location>
        <begin position="119"/>
        <end position="142"/>
    </location>
</feature>
<keyword evidence="2" id="KW-0812">Transmembrane</keyword>
<name>A0ABS6ESC4_9FIRM</name>
<dbReference type="EMBL" id="JAHLQI010000003">
    <property type="protein sequence ID" value="MBU5490596.1"/>
    <property type="molecule type" value="Genomic_DNA"/>
</dbReference>
<feature type="compositionally biased region" description="Basic and acidic residues" evidence="1">
    <location>
        <begin position="197"/>
        <end position="206"/>
    </location>
</feature>
<sequence length="213" mass="23595">MFETFRSIRFHLLLAALGYIAVGAVMLFIPDQFLAVVCYVIGALLIAYGVIGMLMCWKNRTIRMAKIFIGILTIAVGIFVIAQPKAFTAVLPIIFGLILLLDGILNLRHGIGLKKFGDPGFLSVIIVGIITVVLGAIVLIHPYGTAKFTLRIIGAALIYSGISDFLVLYRMNHARLIYERDNPPEPKKKGQRHKKTKVIDVHAHPVDDDDEEE</sequence>
<keyword evidence="2" id="KW-1133">Transmembrane helix</keyword>
<dbReference type="Proteomes" id="UP000783588">
    <property type="component" value="Unassembled WGS sequence"/>
</dbReference>
<feature type="transmembrane region" description="Helical" evidence="2">
    <location>
        <begin position="148"/>
        <end position="169"/>
    </location>
</feature>
<dbReference type="InterPro" id="IPR005325">
    <property type="entry name" value="DUF308_memb"/>
</dbReference>
<dbReference type="PANTHER" id="PTHR34989:SF1">
    <property type="entry name" value="PROTEIN HDED"/>
    <property type="match status" value="1"/>
</dbReference>
<dbReference type="Pfam" id="PF03729">
    <property type="entry name" value="DUF308"/>
    <property type="match status" value="2"/>
</dbReference>
<dbReference type="RefSeq" id="WP_216470243.1">
    <property type="nucleotide sequence ID" value="NZ_JAHLQI010000003.1"/>
</dbReference>
<keyword evidence="4" id="KW-1185">Reference proteome</keyword>
<dbReference type="InterPro" id="IPR052712">
    <property type="entry name" value="Acid_resist_chaperone_HdeD"/>
</dbReference>
<feature type="transmembrane region" description="Helical" evidence="2">
    <location>
        <begin position="64"/>
        <end position="83"/>
    </location>
</feature>